<evidence type="ECO:0000256" key="1">
    <source>
        <dbReference type="ARBA" id="ARBA00022729"/>
    </source>
</evidence>
<dbReference type="InterPro" id="IPR051277">
    <property type="entry name" value="SEZ6_CSMD_C4BPB_Regulators"/>
</dbReference>
<reference evidence="8" key="1">
    <citation type="submission" date="2011-08" db="EMBL/GenBank/DDBJ databases">
        <authorList>
            <person name="Rombauts S."/>
        </authorList>
    </citation>
    <scope>NUCLEOTIDE SEQUENCE</scope>
    <source>
        <strain evidence="8">London</strain>
    </source>
</reference>
<evidence type="ECO:0000313" key="7">
    <source>
        <dbReference type="EnsemblMetazoa" id="tetur05g09120.1"/>
    </source>
</evidence>
<dbReference type="PANTHER" id="PTHR45656:SF4">
    <property type="entry name" value="PROTEIN CBR-CLEC-78"/>
    <property type="match status" value="1"/>
</dbReference>
<keyword evidence="1 5" id="KW-0732">Signal</keyword>
<dbReference type="HOGENOM" id="CLU_763607_0_0_1"/>
<reference evidence="7" key="2">
    <citation type="submission" date="2015-06" db="UniProtKB">
        <authorList>
            <consortium name="EnsemblMetazoa"/>
        </authorList>
    </citation>
    <scope>IDENTIFICATION</scope>
</reference>
<comment type="caution">
    <text evidence="4">Lacks conserved residue(s) required for the propagation of feature annotation.</text>
</comment>
<dbReference type="STRING" id="32264.T1K698"/>
<feature type="signal peptide" evidence="5">
    <location>
        <begin position="1"/>
        <end position="19"/>
    </location>
</feature>
<dbReference type="PROSITE" id="PS50923">
    <property type="entry name" value="SUSHI"/>
    <property type="match status" value="1"/>
</dbReference>
<dbReference type="Gene3D" id="2.10.70.10">
    <property type="entry name" value="Complement Module, domain 1"/>
    <property type="match status" value="1"/>
</dbReference>
<evidence type="ECO:0000256" key="2">
    <source>
        <dbReference type="ARBA" id="ARBA00022737"/>
    </source>
</evidence>
<dbReference type="Proteomes" id="UP000015104">
    <property type="component" value="Unassembled WGS sequence"/>
</dbReference>
<sequence>MMRLLVLASLLIVPAFVSGEEIASSGAVTESIPLLLWAAADPEEDKQAAKIDAAKFYQFTQKYREELLKYHDSLNIIGVTKFLKEHAEESGTQGVNWALVFAKILEKKVTGQSEEKEHGLPSLVAWAVRNTGTGSKYTSVDRETLVSFLLAHKTDILKYQHEGDVDGLVKFLESTKAESTSNDVDWKTVINELKDNRQFLGVFIKLNVLATVDHSRFLFLVIATLLDFIASDCPQITAPAGASILAGCSTRTNQVCAIQCGSTGVIQSQICQSNGVWSGPAINCGNGFIQSGGFNGFPVFQTCNSLSPPRNGAYSGSCAPGFVGGSCVFSCSTGFMIRGNATLNCLSSGSWSSNVPTCVTRTTSKFNENHDKLNQPTNVLITFIFQLHLSSFDRSSLVYLSKTLVWIVTNESFNGQISPYDMCLASKV</sequence>
<dbReference type="Pfam" id="PF00084">
    <property type="entry name" value="Sushi"/>
    <property type="match status" value="1"/>
</dbReference>
<dbReference type="AlphaFoldDB" id="T1K698"/>
<keyword evidence="2" id="KW-0677">Repeat</keyword>
<name>T1K698_TETUR</name>
<proteinExistence type="predicted"/>
<dbReference type="SUPFAM" id="SSF57535">
    <property type="entry name" value="Complement control module/SCR domain"/>
    <property type="match status" value="1"/>
</dbReference>
<feature type="domain" description="Sushi" evidence="6">
    <location>
        <begin position="301"/>
        <end position="360"/>
    </location>
</feature>
<keyword evidence="8" id="KW-1185">Reference proteome</keyword>
<evidence type="ECO:0000313" key="8">
    <source>
        <dbReference type="Proteomes" id="UP000015104"/>
    </source>
</evidence>
<feature type="disulfide bond" evidence="4">
    <location>
        <begin position="331"/>
        <end position="358"/>
    </location>
</feature>
<dbReference type="EMBL" id="CAEY01001593">
    <property type="status" value="NOT_ANNOTATED_CDS"/>
    <property type="molecule type" value="Genomic_DNA"/>
</dbReference>
<organism evidence="7 8">
    <name type="scientific">Tetranychus urticae</name>
    <name type="common">Two-spotted spider mite</name>
    <dbReference type="NCBI Taxonomy" id="32264"/>
    <lineage>
        <taxon>Eukaryota</taxon>
        <taxon>Metazoa</taxon>
        <taxon>Ecdysozoa</taxon>
        <taxon>Arthropoda</taxon>
        <taxon>Chelicerata</taxon>
        <taxon>Arachnida</taxon>
        <taxon>Acari</taxon>
        <taxon>Acariformes</taxon>
        <taxon>Trombidiformes</taxon>
        <taxon>Prostigmata</taxon>
        <taxon>Eleutherengona</taxon>
        <taxon>Raphignathae</taxon>
        <taxon>Tetranychoidea</taxon>
        <taxon>Tetranychidae</taxon>
        <taxon>Tetranychus</taxon>
    </lineage>
</organism>
<feature type="chain" id="PRO_5007728998" description="Sushi domain-containing protein" evidence="5">
    <location>
        <begin position="20"/>
        <end position="428"/>
    </location>
</feature>
<dbReference type="InterPro" id="IPR035976">
    <property type="entry name" value="Sushi/SCR/CCP_sf"/>
</dbReference>
<dbReference type="PANTHER" id="PTHR45656">
    <property type="entry name" value="PROTEIN CBR-CLEC-78"/>
    <property type="match status" value="1"/>
</dbReference>
<dbReference type="CDD" id="cd00033">
    <property type="entry name" value="CCP"/>
    <property type="match status" value="1"/>
</dbReference>
<dbReference type="SMART" id="SM00032">
    <property type="entry name" value="CCP"/>
    <property type="match status" value="2"/>
</dbReference>
<evidence type="ECO:0000256" key="4">
    <source>
        <dbReference type="PROSITE-ProRule" id="PRU00302"/>
    </source>
</evidence>
<dbReference type="EnsemblMetazoa" id="tetur05g09120.1">
    <property type="protein sequence ID" value="tetur05g09120.1"/>
    <property type="gene ID" value="tetur05g09120"/>
</dbReference>
<protein>
    <recommendedName>
        <fullName evidence="6">Sushi domain-containing protein</fullName>
    </recommendedName>
</protein>
<evidence type="ECO:0000256" key="5">
    <source>
        <dbReference type="SAM" id="SignalP"/>
    </source>
</evidence>
<evidence type="ECO:0000259" key="6">
    <source>
        <dbReference type="PROSITE" id="PS50923"/>
    </source>
</evidence>
<accession>T1K698</accession>
<evidence type="ECO:0000256" key="3">
    <source>
        <dbReference type="ARBA" id="ARBA00023157"/>
    </source>
</evidence>
<keyword evidence="4" id="KW-0768">Sushi</keyword>
<keyword evidence="3 4" id="KW-1015">Disulfide bond</keyword>
<dbReference type="InterPro" id="IPR000436">
    <property type="entry name" value="Sushi_SCR_CCP_dom"/>
</dbReference>